<accession>A0A7Y9ZLV6</accession>
<dbReference type="RefSeq" id="WP_257026925.1">
    <property type="nucleotide sequence ID" value="NZ_CP022295.1"/>
</dbReference>
<reference evidence="2 3" key="1">
    <citation type="submission" date="2020-07" db="EMBL/GenBank/DDBJ databases">
        <title>Sequencing the genomes of 1000 actinobacteria strains.</title>
        <authorList>
            <person name="Klenk H.-P."/>
        </authorList>
    </citation>
    <scope>NUCLEOTIDE SEQUENCE [LARGE SCALE GENOMIC DNA]</scope>
    <source>
        <strain evidence="2 3">DSM 15131</strain>
    </source>
</reference>
<comment type="caution">
    <text evidence="2">The sequence shown here is derived from an EMBL/GenBank/DDBJ whole genome shotgun (WGS) entry which is preliminary data.</text>
</comment>
<organism evidence="2 3">
    <name type="scientific">Nocardioides aromaticivorans</name>
    <dbReference type="NCBI Taxonomy" id="200618"/>
    <lineage>
        <taxon>Bacteria</taxon>
        <taxon>Bacillati</taxon>
        <taxon>Actinomycetota</taxon>
        <taxon>Actinomycetes</taxon>
        <taxon>Propionibacteriales</taxon>
        <taxon>Nocardioidaceae</taxon>
        <taxon>Nocardioides</taxon>
    </lineage>
</organism>
<evidence type="ECO:0000313" key="3">
    <source>
        <dbReference type="Proteomes" id="UP000562045"/>
    </source>
</evidence>
<gene>
    <name evidence="2" type="ORF">BJ993_003813</name>
</gene>
<dbReference type="Proteomes" id="UP000562045">
    <property type="component" value="Unassembled WGS sequence"/>
</dbReference>
<name>A0A7Y9ZLV6_9ACTN</name>
<evidence type="ECO:0000313" key="2">
    <source>
        <dbReference type="EMBL" id="NYI46733.1"/>
    </source>
</evidence>
<feature type="region of interest" description="Disordered" evidence="1">
    <location>
        <begin position="1"/>
        <end position="28"/>
    </location>
</feature>
<dbReference type="EMBL" id="JACBZM010000001">
    <property type="protein sequence ID" value="NYI46733.1"/>
    <property type="molecule type" value="Genomic_DNA"/>
</dbReference>
<dbReference type="AlphaFoldDB" id="A0A7Y9ZLV6"/>
<sequence length="41" mass="4697">MSFVVQAREKHRPAGETGAARSRPPADGFNRWREWLSVLDD</sequence>
<proteinExistence type="predicted"/>
<protein>
    <submittedName>
        <fullName evidence="2">Uncharacterized protein</fullName>
    </submittedName>
</protein>
<evidence type="ECO:0000256" key="1">
    <source>
        <dbReference type="SAM" id="MobiDB-lite"/>
    </source>
</evidence>